<keyword evidence="1" id="KW-0812">Transmembrane</keyword>
<keyword evidence="1" id="KW-1133">Transmembrane helix</keyword>
<reference evidence="2" key="1">
    <citation type="journal article" date="2021" name="Proc. Natl. Acad. Sci. U.S.A.">
        <title>A Catalog of Tens of Thousands of Viruses from Human Metagenomes Reveals Hidden Associations with Chronic Diseases.</title>
        <authorList>
            <person name="Tisza M.J."/>
            <person name="Buck C.B."/>
        </authorList>
    </citation>
    <scope>NUCLEOTIDE SEQUENCE</scope>
    <source>
        <strain evidence="2">CtyNQ5</strain>
    </source>
</reference>
<proteinExistence type="predicted"/>
<accession>A0A8S5QAV5</accession>
<protein>
    <submittedName>
        <fullName evidence="2">Uncharacterized protein</fullName>
    </submittedName>
</protein>
<sequence>MIDSLIAFTFGIIFGSFGTIFLVAHFGGKRK</sequence>
<evidence type="ECO:0000256" key="1">
    <source>
        <dbReference type="SAM" id="Phobius"/>
    </source>
</evidence>
<dbReference type="EMBL" id="BK015625">
    <property type="protein sequence ID" value="DAE16471.1"/>
    <property type="molecule type" value="Genomic_DNA"/>
</dbReference>
<organism evidence="2">
    <name type="scientific">Siphoviridae sp. ctyNQ5</name>
    <dbReference type="NCBI Taxonomy" id="2825745"/>
    <lineage>
        <taxon>Viruses</taxon>
        <taxon>Duplodnaviria</taxon>
        <taxon>Heunggongvirae</taxon>
        <taxon>Uroviricota</taxon>
        <taxon>Caudoviricetes</taxon>
    </lineage>
</organism>
<keyword evidence="1" id="KW-0472">Membrane</keyword>
<name>A0A8S5QAV5_9CAUD</name>
<feature type="transmembrane region" description="Helical" evidence="1">
    <location>
        <begin position="6"/>
        <end position="27"/>
    </location>
</feature>
<evidence type="ECO:0000313" key="2">
    <source>
        <dbReference type="EMBL" id="DAE16471.1"/>
    </source>
</evidence>